<dbReference type="OrthoDB" id="9972920at2"/>
<dbReference type="RefSeq" id="WP_086533919.1">
    <property type="nucleotide sequence ID" value="NZ_NGFO01000003.1"/>
</dbReference>
<protein>
    <submittedName>
        <fullName evidence="3">Uncharacterized protein</fullName>
    </submittedName>
</protein>
<feature type="region of interest" description="Disordered" evidence="1">
    <location>
        <begin position="1"/>
        <end position="66"/>
    </location>
</feature>
<accession>A0A243QES3</accession>
<reference evidence="3 4" key="1">
    <citation type="submission" date="2017-05" db="EMBL/GenBank/DDBJ databases">
        <title>Biotechnological potential of actinobacteria isolated from South African environments.</title>
        <authorList>
            <person name="Le Roes-Hill M."/>
            <person name="Prins A."/>
            <person name="Durrell K.A."/>
        </authorList>
    </citation>
    <scope>NUCLEOTIDE SEQUENCE [LARGE SCALE GENOMIC DNA]</scope>
    <source>
        <strain evidence="3">BS2</strain>
    </source>
</reference>
<organism evidence="3 4">
    <name type="scientific">Gordonia lacunae</name>
    <dbReference type="NCBI Taxonomy" id="417102"/>
    <lineage>
        <taxon>Bacteria</taxon>
        <taxon>Bacillati</taxon>
        <taxon>Actinomycetota</taxon>
        <taxon>Actinomycetes</taxon>
        <taxon>Mycobacteriales</taxon>
        <taxon>Gordoniaceae</taxon>
        <taxon>Gordonia</taxon>
    </lineage>
</organism>
<keyword evidence="2" id="KW-1133">Transmembrane helix</keyword>
<sequence>MTNGHRYGPPAAGPGDRSTPGYFTPPVRSAPPADTTPHRGPAPEHRVRTSRIRPYEVGSPQRSRSRVDPAVVIAALVMVALAAAVVVGLALT</sequence>
<gene>
    <name evidence="3" type="ORF">CA982_03225</name>
</gene>
<dbReference type="EMBL" id="NGFO01000003">
    <property type="protein sequence ID" value="OUC80222.1"/>
    <property type="molecule type" value="Genomic_DNA"/>
</dbReference>
<keyword evidence="2" id="KW-0812">Transmembrane</keyword>
<comment type="caution">
    <text evidence="3">The sequence shown here is derived from an EMBL/GenBank/DDBJ whole genome shotgun (WGS) entry which is preliminary data.</text>
</comment>
<dbReference type="STRING" id="417102.CA982_03225"/>
<evidence type="ECO:0000313" key="3">
    <source>
        <dbReference type="EMBL" id="OUC80222.1"/>
    </source>
</evidence>
<evidence type="ECO:0000256" key="1">
    <source>
        <dbReference type="SAM" id="MobiDB-lite"/>
    </source>
</evidence>
<feature type="transmembrane region" description="Helical" evidence="2">
    <location>
        <begin position="70"/>
        <end position="91"/>
    </location>
</feature>
<name>A0A243QES3_9ACTN</name>
<dbReference type="AlphaFoldDB" id="A0A243QES3"/>
<dbReference type="Proteomes" id="UP000194632">
    <property type="component" value="Unassembled WGS sequence"/>
</dbReference>
<keyword evidence="2" id="KW-0472">Membrane</keyword>
<evidence type="ECO:0000313" key="4">
    <source>
        <dbReference type="Proteomes" id="UP000194632"/>
    </source>
</evidence>
<proteinExistence type="predicted"/>
<keyword evidence="4" id="KW-1185">Reference proteome</keyword>
<evidence type="ECO:0000256" key="2">
    <source>
        <dbReference type="SAM" id="Phobius"/>
    </source>
</evidence>